<dbReference type="Gene3D" id="1.50.10.10">
    <property type="match status" value="1"/>
</dbReference>
<dbReference type="RefSeq" id="WP_012547459.1">
    <property type="nucleotide sequence ID" value="NC_011297.1"/>
</dbReference>
<evidence type="ECO:0000256" key="1">
    <source>
        <dbReference type="ARBA" id="ARBA00010833"/>
    </source>
</evidence>
<dbReference type="KEGG" id="dth:DICTH_0135"/>
<accession>B5YBF4</accession>
<dbReference type="InterPro" id="IPR008928">
    <property type="entry name" value="6-hairpin_glycosidase_sf"/>
</dbReference>
<dbReference type="AlphaFoldDB" id="B5YBF4"/>
<dbReference type="eggNOG" id="COG1626">
    <property type="taxonomic scope" value="Bacteria"/>
</dbReference>
<evidence type="ECO:0000256" key="3">
    <source>
        <dbReference type="ARBA" id="ARBA00023295"/>
    </source>
</evidence>
<dbReference type="GO" id="GO:0009311">
    <property type="term" value="P:oligosaccharide metabolic process"/>
    <property type="evidence" value="ECO:0007669"/>
    <property type="project" value="InterPro"/>
</dbReference>
<gene>
    <name evidence="5" type="ordered locus">DICTH_0135</name>
</gene>
<comment type="similarity">
    <text evidence="1">Belongs to the glycosyl hydrolase 63 family.</text>
</comment>
<dbReference type="PaxDb" id="309799-DICTH_0135"/>
<dbReference type="SMR" id="B5YBF4"/>
<dbReference type="GO" id="GO:0004573">
    <property type="term" value="F:Glc3Man9GlcNAc2 oligosaccharide glucosidase activity"/>
    <property type="evidence" value="ECO:0007669"/>
    <property type="project" value="InterPro"/>
</dbReference>
<dbReference type="HOGENOM" id="CLU_030429_0_0_0"/>
<dbReference type="Proteomes" id="UP000001733">
    <property type="component" value="Chromosome"/>
</dbReference>
<protein>
    <recommendedName>
        <fullName evidence="4">Mannosylglycerate hydrolase MGH1-like glycoside hydrolase domain-containing protein</fullName>
    </recommendedName>
</protein>
<dbReference type="CAZy" id="GH63">
    <property type="family name" value="Glycoside Hydrolase Family 63"/>
</dbReference>
<evidence type="ECO:0000313" key="6">
    <source>
        <dbReference type="Proteomes" id="UP000001733"/>
    </source>
</evidence>
<dbReference type="EMBL" id="CP001146">
    <property type="protein sequence ID" value="ACI18827.1"/>
    <property type="molecule type" value="Genomic_DNA"/>
</dbReference>
<sequence>MIFLSVDLLKNIPFSTRGSYIVISLDERKSLWIRHISGGDNDWGNLIKIEWDTVNSDIFFNFYELRINKNDSSINFTFYDDNTLVIKSINHPVTLKFATRGYDNLIERDKNIYEFNCSHKNNVILLIEVLVGETKIYTKWNGLGCESAELYIYPLNGISLIKITDKIDKVSLNIKPTYEEALEKNKKKYDNFSSKFKGNKTFEYELAQYILWSNIVSPRGLLKYETIYSSKNKMTNAWSWDNLFIILPLVNKFFDLSINAIKTFTELQREDGLIPDFVNDVYCCYNFCKPPIIGFIIEYLNRNKLLSYEEITDLYEPLKNWALWWLNFRDDDKDYLIQYNHGNESGMDNSTIFISSPPIESPDLNSYLIILFRVLQKMAILKSKRFEMDLFRDIESRLYLSLINLWDGEDFVAYDKNHNKINSESLQKYIPLILEDLKPEIINQIHKTLIKKYLSPYGITTEAQNSKYFNETGYWRGPIWAPTTFIFYEALQKHGYLKTSQELRKKYLAMIKNSYFSENYNPKTGEGLCDTDFSWTASIFLTFYEEEERVND</sequence>
<keyword evidence="6" id="KW-1185">Reference proteome</keyword>
<dbReference type="PANTHER" id="PTHR10412:SF11">
    <property type="entry name" value="MANNOSYL-OLIGOSACCHARIDE GLUCOSIDASE"/>
    <property type="match status" value="1"/>
</dbReference>
<keyword evidence="3" id="KW-0326">Glycosidase</keyword>
<dbReference type="PANTHER" id="PTHR10412">
    <property type="entry name" value="MANNOSYL-OLIGOSACCHARIDE GLUCOSIDASE"/>
    <property type="match status" value="1"/>
</dbReference>
<keyword evidence="2" id="KW-0378">Hydrolase</keyword>
<evidence type="ECO:0000313" key="5">
    <source>
        <dbReference type="EMBL" id="ACI18827.1"/>
    </source>
</evidence>
<organism evidence="5 6">
    <name type="scientific">Dictyoglomus thermophilum (strain ATCC 35947 / DSM 3960 / H-6-12)</name>
    <dbReference type="NCBI Taxonomy" id="309799"/>
    <lineage>
        <taxon>Bacteria</taxon>
        <taxon>Pseudomonadati</taxon>
        <taxon>Dictyoglomota</taxon>
        <taxon>Dictyoglomia</taxon>
        <taxon>Dictyoglomales</taxon>
        <taxon>Dictyoglomaceae</taxon>
        <taxon>Dictyoglomus</taxon>
    </lineage>
</organism>
<dbReference type="Pfam" id="PF22422">
    <property type="entry name" value="MGH1-like_GH"/>
    <property type="match status" value="1"/>
</dbReference>
<dbReference type="STRING" id="309799.DICTH_0135"/>
<evidence type="ECO:0000256" key="2">
    <source>
        <dbReference type="ARBA" id="ARBA00022801"/>
    </source>
</evidence>
<name>B5YBF4_DICT6</name>
<feature type="domain" description="Mannosylglycerate hydrolase MGH1-like glycoside hydrolase" evidence="4">
    <location>
        <begin position="236"/>
        <end position="536"/>
    </location>
</feature>
<dbReference type="InterPro" id="IPR012341">
    <property type="entry name" value="6hp_glycosidase-like_sf"/>
</dbReference>
<dbReference type="OrthoDB" id="9798687at2"/>
<dbReference type="InterPro" id="IPR004888">
    <property type="entry name" value="Glycoside_hydrolase_63"/>
</dbReference>
<reference evidence="5 6" key="1">
    <citation type="journal article" date="2014" name="Genome Announc.">
        <title>Complete Genome Sequence of the Extreme Thermophile Dictyoglomus thermophilum H-6-12.</title>
        <authorList>
            <person name="Coil D.A."/>
            <person name="Badger J.H."/>
            <person name="Forberger H.C."/>
            <person name="Riggs F."/>
            <person name="Madupu R."/>
            <person name="Fedorova N."/>
            <person name="Ward N."/>
            <person name="Robb F.T."/>
            <person name="Eisen J.A."/>
        </authorList>
    </citation>
    <scope>NUCLEOTIDE SEQUENCE [LARGE SCALE GENOMIC DNA]</scope>
    <source>
        <strain evidence="6">ATCC 35947 / DSM 3960 / H-6-12</strain>
    </source>
</reference>
<proteinExistence type="inferred from homology"/>
<dbReference type="SUPFAM" id="SSF48208">
    <property type="entry name" value="Six-hairpin glycosidases"/>
    <property type="match status" value="1"/>
</dbReference>
<evidence type="ECO:0000259" key="4">
    <source>
        <dbReference type="Pfam" id="PF22422"/>
    </source>
</evidence>
<dbReference type="GO" id="GO:0006487">
    <property type="term" value="P:protein N-linked glycosylation"/>
    <property type="evidence" value="ECO:0007669"/>
    <property type="project" value="TreeGrafter"/>
</dbReference>
<dbReference type="InterPro" id="IPR054491">
    <property type="entry name" value="MGH1-like_GH"/>
</dbReference>